<reference evidence="6 7" key="1">
    <citation type="submission" date="2021-03" db="EMBL/GenBank/DDBJ databases">
        <title>Genomic Encyclopedia of Type Strains, Phase IV (KMG-IV): sequencing the most valuable type-strain genomes for metagenomic binning, comparative biology and taxonomic classification.</title>
        <authorList>
            <person name="Goeker M."/>
        </authorList>
    </citation>
    <scope>NUCLEOTIDE SEQUENCE [LARGE SCALE GENOMIC DNA]</scope>
    <source>
        <strain evidence="6 7">DSM 27563</strain>
    </source>
</reference>
<dbReference type="RefSeq" id="WP_342590793.1">
    <property type="nucleotide sequence ID" value="NZ_JAGGLJ010000002.1"/>
</dbReference>
<evidence type="ECO:0000313" key="7">
    <source>
        <dbReference type="Proteomes" id="UP001519306"/>
    </source>
</evidence>
<comment type="caution">
    <text evidence="6">The sequence shown here is derived from an EMBL/GenBank/DDBJ whole genome shotgun (WGS) entry which is preliminary data.</text>
</comment>
<keyword evidence="2" id="KW-0645">Protease</keyword>
<protein>
    <submittedName>
        <fullName evidence="6">Cell wall-associated NlpC family hydrolase</fullName>
    </submittedName>
</protein>
<evidence type="ECO:0000256" key="4">
    <source>
        <dbReference type="ARBA" id="ARBA00022807"/>
    </source>
</evidence>
<gene>
    <name evidence="6" type="ORF">J2Z71_000324</name>
</gene>
<dbReference type="InterPro" id="IPR038765">
    <property type="entry name" value="Papain-like_cys_pep_sf"/>
</dbReference>
<keyword evidence="7" id="KW-1185">Reference proteome</keyword>
<dbReference type="InterPro" id="IPR000064">
    <property type="entry name" value="NLP_P60_dom"/>
</dbReference>
<evidence type="ECO:0000256" key="1">
    <source>
        <dbReference type="ARBA" id="ARBA00007074"/>
    </source>
</evidence>
<dbReference type="PANTHER" id="PTHR47053:SF1">
    <property type="entry name" value="MUREIN DD-ENDOPEPTIDASE MEPH-RELATED"/>
    <property type="match status" value="1"/>
</dbReference>
<evidence type="ECO:0000313" key="6">
    <source>
        <dbReference type="EMBL" id="MBP2024808.1"/>
    </source>
</evidence>
<dbReference type="InterPro" id="IPR051202">
    <property type="entry name" value="Peptidase_C40"/>
</dbReference>
<dbReference type="Gene3D" id="3.90.1720.10">
    <property type="entry name" value="endopeptidase domain like (from Nostoc punctiforme)"/>
    <property type="match status" value="1"/>
</dbReference>
<dbReference type="Proteomes" id="UP001519306">
    <property type="component" value="Unassembled WGS sequence"/>
</dbReference>
<organism evidence="6 7">
    <name type="scientific">Peptoniphilus stercorisuis</name>
    <dbReference type="NCBI Taxonomy" id="1436965"/>
    <lineage>
        <taxon>Bacteria</taxon>
        <taxon>Bacillati</taxon>
        <taxon>Bacillota</taxon>
        <taxon>Tissierellia</taxon>
        <taxon>Tissierellales</taxon>
        <taxon>Peptoniphilaceae</taxon>
        <taxon>Peptoniphilus</taxon>
    </lineage>
</organism>
<dbReference type="PANTHER" id="PTHR47053">
    <property type="entry name" value="MUREIN DD-ENDOPEPTIDASE MEPH-RELATED"/>
    <property type="match status" value="1"/>
</dbReference>
<comment type="similarity">
    <text evidence="1">Belongs to the peptidase C40 family.</text>
</comment>
<sequence>MSLFGLKDTGVFVNEHVQTTYSGNQIEFAAGEKVEIIEKSDNGYIVSKGKAKVTVPTEKVEIVNGKDIFKVTKNTSIKKDGEVVRNLFIGEELTLEEEKGETIVAKCSDGTIGEVSKDSLDLVFTAKKQPEAVNVSNVKKAETTNVVNAELLKKEEEEIKKAAITKIDKATQVKTAHAVNSSAANVAIDSAMNKLGSRYIYGATGNGGYDCSGLVYSVYRNELGVNVPRSSREQSRYGQQVSKSDLQKGDLIFFNTAGRGVSHVGIYMGDGDFVHASSGQRKVMVSNLGENYYSSRYVNATRVL</sequence>
<proteinExistence type="inferred from homology"/>
<dbReference type="PROSITE" id="PS51935">
    <property type="entry name" value="NLPC_P60"/>
    <property type="match status" value="1"/>
</dbReference>
<dbReference type="GO" id="GO:0016787">
    <property type="term" value="F:hydrolase activity"/>
    <property type="evidence" value="ECO:0007669"/>
    <property type="project" value="UniProtKB-KW"/>
</dbReference>
<evidence type="ECO:0000259" key="5">
    <source>
        <dbReference type="PROSITE" id="PS51935"/>
    </source>
</evidence>
<keyword evidence="4" id="KW-0788">Thiol protease</keyword>
<name>A0ABS4KAK0_9FIRM</name>
<accession>A0ABS4KAK0</accession>
<evidence type="ECO:0000256" key="2">
    <source>
        <dbReference type="ARBA" id="ARBA00022670"/>
    </source>
</evidence>
<dbReference type="EMBL" id="JAGGLJ010000002">
    <property type="protein sequence ID" value="MBP2024808.1"/>
    <property type="molecule type" value="Genomic_DNA"/>
</dbReference>
<feature type="domain" description="NlpC/P60" evidence="5">
    <location>
        <begin position="181"/>
        <end position="304"/>
    </location>
</feature>
<dbReference type="SUPFAM" id="SSF54001">
    <property type="entry name" value="Cysteine proteinases"/>
    <property type="match status" value="1"/>
</dbReference>
<dbReference type="Pfam" id="PF00877">
    <property type="entry name" value="NLPC_P60"/>
    <property type="match status" value="1"/>
</dbReference>
<evidence type="ECO:0000256" key="3">
    <source>
        <dbReference type="ARBA" id="ARBA00022801"/>
    </source>
</evidence>
<keyword evidence="3 6" id="KW-0378">Hydrolase</keyword>